<feature type="domain" description="UBP-type" evidence="25">
    <location>
        <begin position="58"/>
        <end position="155"/>
    </location>
</feature>
<keyword evidence="18" id="KW-0131">Cell cycle</keyword>
<evidence type="ECO:0000256" key="8">
    <source>
        <dbReference type="ARBA" id="ARBA00022664"/>
    </source>
</evidence>
<dbReference type="InterPro" id="IPR001607">
    <property type="entry name" value="Znf_UBP"/>
</dbReference>
<keyword evidence="10" id="KW-0747">Spliceosome</keyword>
<keyword evidence="27" id="KW-1185">Reference proteome</keyword>
<dbReference type="OrthoDB" id="10263353at2759"/>
<keyword evidence="5" id="KW-1017">Isopeptide bond</keyword>
<evidence type="ECO:0000256" key="9">
    <source>
        <dbReference type="ARBA" id="ARBA00022723"/>
    </source>
</evidence>
<dbReference type="InterPro" id="IPR050185">
    <property type="entry name" value="Ub_carboxyl-term_hydrolase"/>
</dbReference>
<keyword evidence="6" id="KW-0597">Phosphoprotein</keyword>
<evidence type="ECO:0000256" key="19">
    <source>
        <dbReference type="ARBA" id="ARBA00064202"/>
    </source>
</evidence>
<evidence type="ECO:0000256" key="12">
    <source>
        <dbReference type="ARBA" id="ARBA00022786"/>
    </source>
</evidence>
<dbReference type="Proteomes" id="UP000593567">
    <property type="component" value="Unassembled WGS sequence"/>
</dbReference>
<dbReference type="EMBL" id="VXIV02001497">
    <property type="protein sequence ID" value="KAF6032515.1"/>
    <property type="molecule type" value="Genomic_DNA"/>
</dbReference>
<proteinExistence type="inferred from homology"/>
<keyword evidence="7" id="KW-0132">Cell division</keyword>
<name>A0A7J7K2V7_BUGNE</name>
<evidence type="ECO:0000256" key="16">
    <source>
        <dbReference type="ARBA" id="ARBA00023187"/>
    </source>
</evidence>
<comment type="catalytic activity">
    <reaction evidence="1">
        <text>Thiol-dependent hydrolysis of ester, thioester, amide, peptide and isopeptide bonds formed by the C-terminal Gly of ubiquitin (a 76-residue protein attached to proteins as an intracellular targeting signal).</text>
        <dbReference type="EC" id="3.4.19.12"/>
    </reaction>
</comment>
<keyword evidence="9" id="KW-0479">Metal-binding</keyword>
<evidence type="ECO:0000313" key="26">
    <source>
        <dbReference type="EMBL" id="KAF6032515.1"/>
    </source>
</evidence>
<comment type="subunit">
    <text evidence="19">The U4/U6-U5 tri-snRNP complex is a building block of the precatalytic spliceosome (spliceosome B complex). Component of the U4/U6-U5 tri-snRNP complex composed of the U4, U6 and U5 snRNAs and at least PRPF3, PRPF4, PRPF6, PRPF8, PRPF31, SNRNP200, TXNL4A, SNRNP40, SNRPB, SNRPD1, SNRPD2, SNRPD3, SNRPE, SNRPF, SNRPG, DDX23, CD2BP2, PPIH, SNU13, EFTUD2, SART1 and USP39, plus LSM2, LSM3, LSM4, LSM5, LSM6, LSM7 and LSM8.</text>
</comment>
<comment type="subcellular location">
    <subcellularLocation>
        <location evidence="2">Nucleus</location>
    </subcellularLocation>
</comment>
<keyword evidence="12" id="KW-0833">Ubl conjugation pathway</keyword>
<dbReference type="GO" id="GO:0004843">
    <property type="term" value="F:cysteine-type deubiquitinase activity"/>
    <property type="evidence" value="ECO:0007669"/>
    <property type="project" value="UniProtKB-EC"/>
</dbReference>
<evidence type="ECO:0000313" key="27">
    <source>
        <dbReference type="Proteomes" id="UP000593567"/>
    </source>
</evidence>
<dbReference type="Gene3D" id="3.90.70.10">
    <property type="entry name" value="Cysteine proteinases"/>
    <property type="match status" value="1"/>
</dbReference>
<dbReference type="InterPro" id="IPR028889">
    <property type="entry name" value="USP"/>
</dbReference>
<keyword evidence="13" id="KW-0378">Hydrolase</keyword>
<organism evidence="26 27">
    <name type="scientific">Bugula neritina</name>
    <name type="common">Brown bryozoan</name>
    <name type="synonym">Sertularia neritina</name>
    <dbReference type="NCBI Taxonomy" id="10212"/>
    <lineage>
        <taxon>Eukaryota</taxon>
        <taxon>Metazoa</taxon>
        <taxon>Spiralia</taxon>
        <taxon>Lophotrochozoa</taxon>
        <taxon>Bryozoa</taxon>
        <taxon>Gymnolaemata</taxon>
        <taxon>Cheilostomatida</taxon>
        <taxon>Flustrina</taxon>
        <taxon>Buguloidea</taxon>
        <taxon>Bugulidae</taxon>
        <taxon>Bugula</taxon>
    </lineage>
</organism>
<evidence type="ECO:0000256" key="22">
    <source>
        <dbReference type="PROSITE-ProRule" id="PRU00502"/>
    </source>
</evidence>
<evidence type="ECO:0000256" key="1">
    <source>
        <dbReference type="ARBA" id="ARBA00000707"/>
    </source>
</evidence>
<sequence>MSAAPPPANSHSDLGSHKVKSPDALKRKLSKSSSKELDEEEVRSGIPAKRLALDPRSRQCPYLDTINRSVLDFDFEKLCSVSLSHINCYACLVCGKYFQGRGQKSHAYTHSVQEGHHVFLNLETHKFYCLPDNYEVVDSSLDDVIYVLNPVFTPAMIKQLNLSSKQCIAYDGKSYLAGIVGLNNIKANDYCNVIMHTLSHIAPIRDYFLREENYKGIKAAPGDRMIMVPHRFGELLRKLWNPRNFKTHVSPHEMLQAVVLCSKKRFQITKQGDPIDFMSWLLNALHLSLGGTRKLSSSIINKTFRGKMTVYSRMIPTSEVTESERLALEQSGAYEEKVEENQFLYLTCDLPPMPLYPDELKENIIPQVPLASILSKFNGVTEKEYKTYKDSTLKRFEITKLPPYIIVFIKRFTKNQFVYEKNHTIVNFPIKNVDFGELLSEEAKKSHKYTHYNLLSNIVHDGEPKSGVYLAHILHKGSGKWFELQDLHVYELNKSIPNKSYVPPTKAAGNGASATEEAMSVAAEEAGPAAAEIGPVAAEEIGPVAAEIGPVAAAAETA</sequence>
<evidence type="ECO:0000256" key="3">
    <source>
        <dbReference type="ARBA" id="ARBA00009085"/>
    </source>
</evidence>
<evidence type="ECO:0000256" key="10">
    <source>
        <dbReference type="ARBA" id="ARBA00022728"/>
    </source>
</evidence>
<dbReference type="GO" id="GO:0000245">
    <property type="term" value="P:spliceosomal complex assembly"/>
    <property type="evidence" value="ECO:0007669"/>
    <property type="project" value="InterPro"/>
</dbReference>
<evidence type="ECO:0000256" key="2">
    <source>
        <dbReference type="ARBA" id="ARBA00004123"/>
    </source>
</evidence>
<keyword evidence="15" id="KW-0832">Ubl conjugation</keyword>
<evidence type="ECO:0000259" key="25">
    <source>
        <dbReference type="PROSITE" id="PS50271"/>
    </source>
</evidence>
<dbReference type="FunFam" id="3.90.70.10:FF:000030">
    <property type="entry name" value="U4/U6.U5 tri-snRNP-associated protein 2"/>
    <property type="match status" value="1"/>
</dbReference>
<keyword evidence="8" id="KW-0507">mRNA processing</keyword>
<accession>A0A7J7K2V7</accession>
<protein>
    <recommendedName>
        <fullName evidence="20">Ubiquitin carboxyl-terminal hydrolase 39</fullName>
        <ecNumber evidence="4">3.4.19.12</ecNumber>
    </recommendedName>
    <alternativeName>
        <fullName evidence="21">U4/U6.U5 tri-snRNP-associated 65 kDa protein</fullName>
    </alternativeName>
</protein>
<dbReference type="GO" id="GO:0016579">
    <property type="term" value="P:protein deubiquitination"/>
    <property type="evidence" value="ECO:0007669"/>
    <property type="project" value="InterPro"/>
</dbReference>
<comment type="similarity">
    <text evidence="3">Belongs to the peptidase C19 family.</text>
</comment>
<evidence type="ECO:0000256" key="14">
    <source>
        <dbReference type="ARBA" id="ARBA00022833"/>
    </source>
</evidence>
<evidence type="ECO:0000256" key="21">
    <source>
        <dbReference type="ARBA" id="ARBA00079185"/>
    </source>
</evidence>
<evidence type="ECO:0000256" key="4">
    <source>
        <dbReference type="ARBA" id="ARBA00012759"/>
    </source>
</evidence>
<gene>
    <name evidence="26" type="ORF">EB796_009116</name>
</gene>
<evidence type="ECO:0000256" key="7">
    <source>
        <dbReference type="ARBA" id="ARBA00022618"/>
    </source>
</evidence>
<dbReference type="InterPro" id="IPR001394">
    <property type="entry name" value="Peptidase_C19_UCH"/>
</dbReference>
<feature type="region of interest" description="Disordered" evidence="23">
    <location>
        <begin position="1"/>
        <end position="41"/>
    </location>
</feature>
<evidence type="ECO:0000256" key="17">
    <source>
        <dbReference type="ARBA" id="ARBA00023242"/>
    </source>
</evidence>
<evidence type="ECO:0000256" key="23">
    <source>
        <dbReference type="SAM" id="MobiDB-lite"/>
    </source>
</evidence>
<keyword evidence="11 22" id="KW-0863">Zinc-finger</keyword>
<dbReference type="FunFam" id="3.30.40.10:FF:000068">
    <property type="entry name" value="U4/U6.U5 tri-snRNP-associated protein 2"/>
    <property type="match status" value="1"/>
</dbReference>
<dbReference type="EC" id="3.4.19.12" evidence="4"/>
<dbReference type="InterPro" id="IPR033809">
    <property type="entry name" value="USP39"/>
</dbReference>
<dbReference type="PROSITE" id="PS50271">
    <property type="entry name" value="ZF_UBP"/>
    <property type="match status" value="1"/>
</dbReference>
<keyword evidence="17" id="KW-0539">Nucleus</keyword>
<dbReference type="AlphaFoldDB" id="A0A7J7K2V7"/>
<feature type="compositionally biased region" description="Basic and acidic residues" evidence="23">
    <location>
        <begin position="14"/>
        <end position="26"/>
    </location>
</feature>
<dbReference type="InterPro" id="IPR038765">
    <property type="entry name" value="Papain-like_cys_pep_sf"/>
</dbReference>
<evidence type="ECO:0000256" key="6">
    <source>
        <dbReference type="ARBA" id="ARBA00022553"/>
    </source>
</evidence>
<dbReference type="GO" id="GO:0005681">
    <property type="term" value="C:spliceosomal complex"/>
    <property type="evidence" value="ECO:0007669"/>
    <property type="project" value="UniProtKB-KW"/>
</dbReference>
<evidence type="ECO:0000256" key="11">
    <source>
        <dbReference type="ARBA" id="ARBA00022771"/>
    </source>
</evidence>
<dbReference type="PANTHER" id="PTHR21646">
    <property type="entry name" value="UBIQUITIN CARBOXYL-TERMINAL HYDROLASE"/>
    <property type="match status" value="1"/>
</dbReference>
<dbReference type="InterPro" id="IPR013083">
    <property type="entry name" value="Znf_RING/FYVE/PHD"/>
</dbReference>
<dbReference type="PROSITE" id="PS50235">
    <property type="entry name" value="USP_3"/>
    <property type="match status" value="1"/>
</dbReference>
<dbReference type="PANTHER" id="PTHR21646:SF16">
    <property type="entry name" value="U4_U6.U5 TRI-SNRNP-ASSOCIATED PROTEIN 2"/>
    <property type="match status" value="1"/>
</dbReference>
<evidence type="ECO:0000256" key="20">
    <source>
        <dbReference type="ARBA" id="ARBA00071645"/>
    </source>
</evidence>
<keyword evidence="16" id="KW-0508">mRNA splicing</keyword>
<dbReference type="Gene3D" id="3.30.40.10">
    <property type="entry name" value="Zinc/RING finger domain, C3HC4 (zinc finger)"/>
    <property type="match status" value="1"/>
</dbReference>
<feature type="domain" description="USP" evidence="24">
    <location>
        <begin position="180"/>
        <end position="508"/>
    </location>
</feature>
<evidence type="ECO:0000256" key="13">
    <source>
        <dbReference type="ARBA" id="ARBA00022801"/>
    </source>
</evidence>
<keyword evidence="14" id="KW-0862">Zinc</keyword>
<dbReference type="SUPFAM" id="SSF57850">
    <property type="entry name" value="RING/U-box"/>
    <property type="match status" value="1"/>
</dbReference>
<evidence type="ECO:0000256" key="5">
    <source>
        <dbReference type="ARBA" id="ARBA00022499"/>
    </source>
</evidence>
<dbReference type="SMART" id="SM00290">
    <property type="entry name" value="ZnF_UBP"/>
    <property type="match status" value="1"/>
</dbReference>
<reference evidence="26" key="1">
    <citation type="submission" date="2020-06" db="EMBL/GenBank/DDBJ databases">
        <title>Draft genome of Bugula neritina, a colonial animal packing powerful symbionts and potential medicines.</title>
        <authorList>
            <person name="Rayko M."/>
        </authorList>
    </citation>
    <scope>NUCLEOTIDE SEQUENCE [LARGE SCALE GENOMIC DNA]</scope>
    <source>
        <strain evidence="26">Kwan_BN1</strain>
    </source>
</reference>
<dbReference type="Pfam" id="PF02148">
    <property type="entry name" value="zf-UBP"/>
    <property type="match status" value="1"/>
</dbReference>
<comment type="caution">
    <text evidence="26">The sequence shown here is derived from an EMBL/GenBank/DDBJ whole genome shotgun (WGS) entry which is preliminary data.</text>
</comment>
<evidence type="ECO:0000256" key="18">
    <source>
        <dbReference type="ARBA" id="ARBA00023306"/>
    </source>
</evidence>
<evidence type="ECO:0000256" key="15">
    <source>
        <dbReference type="ARBA" id="ARBA00022843"/>
    </source>
</evidence>
<dbReference type="Pfam" id="PF00443">
    <property type="entry name" value="UCH"/>
    <property type="match status" value="1"/>
</dbReference>
<dbReference type="CDD" id="cd02669">
    <property type="entry name" value="Peptidase_C19M"/>
    <property type="match status" value="1"/>
</dbReference>
<dbReference type="SUPFAM" id="SSF54001">
    <property type="entry name" value="Cysteine proteinases"/>
    <property type="match status" value="1"/>
</dbReference>
<dbReference type="GO" id="GO:0008270">
    <property type="term" value="F:zinc ion binding"/>
    <property type="evidence" value="ECO:0007669"/>
    <property type="project" value="UniProtKB-KW"/>
</dbReference>
<dbReference type="GO" id="GO:0051301">
    <property type="term" value="P:cell division"/>
    <property type="evidence" value="ECO:0007669"/>
    <property type="project" value="UniProtKB-KW"/>
</dbReference>
<evidence type="ECO:0000259" key="24">
    <source>
        <dbReference type="PROSITE" id="PS50235"/>
    </source>
</evidence>